<accession>A0AAD5U3G4</accession>
<dbReference type="GO" id="GO:0043813">
    <property type="term" value="F:phosphatidylinositol-3,5-bisphosphate 5-phosphatase activity"/>
    <property type="evidence" value="ECO:0007669"/>
    <property type="project" value="InterPro"/>
</dbReference>
<dbReference type="AlphaFoldDB" id="A0AAD5U3G4"/>
<dbReference type="GO" id="GO:0012505">
    <property type="term" value="C:endomembrane system"/>
    <property type="evidence" value="ECO:0007669"/>
    <property type="project" value="UniProtKB-SubCell"/>
</dbReference>
<evidence type="ECO:0000313" key="7">
    <source>
        <dbReference type="Proteomes" id="UP001211065"/>
    </source>
</evidence>
<reference evidence="6" key="1">
    <citation type="submission" date="2020-05" db="EMBL/GenBank/DDBJ databases">
        <title>Phylogenomic resolution of chytrid fungi.</title>
        <authorList>
            <person name="Stajich J.E."/>
            <person name="Amses K."/>
            <person name="Simmons R."/>
            <person name="Seto K."/>
            <person name="Myers J."/>
            <person name="Bonds A."/>
            <person name="Quandt C.A."/>
            <person name="Barry K."/>
            <person name="Liu P."/>
            <person name="Grigoriev I."/>
            <person name="Longcore J.E."/>
            <person name="James T.Y."/>
        </authorList>
    </citation>
    <scope>NUCLEOTIDE SEQUENCE</scope>
    <source>
        <strain evidence="6">JEL0476</strain>
    </source>
</reference>
<gene>
    <name evidence="6" type="primary">FIG4</name>
    <name evidence="6" type="ORF">HK099_004205</name>
</gene>
<comment type="subcellular location">
    <subcellularLocation>
        <location evidence="1">Endomembrane system</location>
    </subcellularLocation>
</comment>
<keyword evidence="3" id="KW-0472">Membrane</keyword>
<evidence type="ECO:0000256" key="4">
    <source>
        <dbReference type="SAM" id="MobiDB-lite"/>
    </source>
</evidence>
<protein>
    <submittedName>
        <fullName evidence="6">Phosphatidylinositol-3,5-bisphosphate 5-phosphatase</fullName>
    </submittedName>
</protein>
<feature type="region of interest" description="Disordered" evidence="4">
    <location>
        <begin position="601"/>
        <end position="622"/>
    </location>
</feature>
<dbReference type="PANTHER" id="PTHR45738">
    <property type="entry name" value="POLYPHOSPHOINOSITIDE PHOSPHATASE"/>
    <property type="match status" value="1"/>
</dbReference>
<dbReference type="InterPro" id="IPR043573">
    <property type="entry name" value="Fig4-like"/>
</dbReference>
<evidence type="ECO:0000256" key="2">
    <source>
        <dbReference type="ARBA" id="ARBA00022801"/>
    </source>
</evidence>
<organism evidence="6 7">
    <name type="scientific">Clydaea vesicula</name>
    <dbReference type="NCBI Taxonomy" id="447962"/>
    <lineage>
        <taxon>Eukaryota</taxon>
        <taxon>Fungi</taxon>
        <taxon>Fungi incertae sedis</taxon>
        <taxon>Chytridiomycota</taxon>
        <taxon>Chytridiomycota incertae sedis</taxon>
        <taxon>Chytridiomycetes</taxon>
        <taxon>Lobulomycetales</taxon>
        <taxon>Lobulomycetaceae</taxon>
        <taxon>Clydaea</taxon>
    </lineage>
</organism>
<sequence>MLVKYTLYETKHRFFLVGSDQEDSVYKIMKIDRTTSTDLNITTDETFYSKKQTIELIQMIHDGNKHSGGLQKVGSYFGLIGFIKFLEGYYIILINKRSAVALIGGHYIYHIDDTEMLRIFSSTQKTENSINEESLFTEISIFGHNIFITLIARRSRFFAGARFLKRGTNDQGHVANDVETEQIVQNAKTTSFLTNSPKPNFTSFVQHRGSIPLYWSQDNVSLAPKPPIELSIVDPYFSAAALHFDNLFSRYNSPIIVLNLVKKNEKIRRESILLDEFSNAIAYLNQFLPPDDKIQYIAWDMARASKSQDQDVIGKLQEIAEKVLSTTQFFISGSKSNEGRRQKGVARTNCIDCLDRTNAAQFVIGKCALGKQLKVMGILSNSTVPFDSDATNLLNAMYHDHGDTIALQYGGSHLVNTMETYRKLSPWTSHSRDMLESIKRYYNNSFTDADKQDSFNLFLGNYIPNKKSHIWDMQSDFYLHNDHPEIRRPKRSYINWYSKKNLNTEKPLICKPKTDSYYTEYYRPTVYTSFKRLFAYNIIGTNTRAVKEEVEISPFTERVSQQQPQPRHFTMYTLNIGGVKGLLTFKQDSELGLNEEIEAATENAESKPNTVDTSPGQQTQQQSQWFTTSALATRLMNPNVPENELKEYRRYIKPHNSQNFFFIDSETTQNFKFYQDYCNLTFYTDPLKFNECFNVKDELIFENFCGFEEKYSKKFSSFGFSTNKKLKKKNDFYKNYMESTF</sequence>
<keyword evidence="2" id="KW-0378">Hydrolase</keyword>
<name>A0AAD5U3G4_9FUNG</name>
<dbReference type="InterPro" id="IPR002013">
    <property type="entry name" value="SAC_dom"/>
</dbReference>
<dbReference type="Pfam" id="PF02383">
    <property type="entry name" value="Syja_N"/>
    <property type="match status" value="2"/>
</dbReference>
<proteinExistence type="predicted"/>
<feature type="domain" description="SAC" evidence="5">
    <location>
        <begin position="138"/>
        <end position="411"/>
    </location>
</feature>
<dbReference type="EMBL" id="JADGJW010000291">
    <property type="protein sequence ID" value="KAJ3220558.1"/>
    <property type="molecule type" value="Genomic_DNA"/>
</dbReference>
<dbReference type="PROSITE" id="PS50275">
    <property type="entry name" value="SAC"/>
    <property type="match status" value="1"/>
</dbReference>
<evidence type="ECO:0000256" key="3">
    <source>
        <dbReference type="ARBA" id="ARBA00023136"/>
    </source>
</evidence>
<dbReference type="GO" id="GO:0046856">
    <property type="term" value="P:phosphatidylinositol dephosphorylation"/>
    <property type="evidence" value="ECO:0007669"/>
    <property type="project" value="InterPro"/>
</dbReference>
<feature type="compositionally biased region" description="Low complexity" evidence="4">
    <location>
        <begin position="613"/>
        <end position="622"/>
    </location>
</feature>
<dbReference type="PANTHER" id="PTHR45738:SF5">
    <property type="entry name" value="POLYPHOSPHOINOSITIDE PHOSPHATASE"/>
    <property type="match status" value="1"/>
</dbReference>
<evidence type="ECO:0000313" key="6">
    <source>
        <dbReference type="EMBL" id="KAJ3220558.1"/>
    </source>
</evidence>
<evidence type="ECO:0000256" key="1">
    <source>
        <dbReference type="ARBA" id="ARBA00004308"/>
    </source>
</evidence>
<evidence type="ECO:0000259" key="5">
    <source>
        <dbReference type="PROSITE" id="PS50275"/>
    </source>
</evidence>
<dbReference type="Proteomes" id="UP001211065">
    <property type="component" value="Unassembled WGS sequence"/>
</dbReference>
<keyword evidence="7" id="KW-1185">Reference proteome</keyword>
<comment type="caution">
    <text evidence="6">The sequence shown here is derived from an EMBL/GenBank/DDBJ whole genome shotgun (WGS) entry which is preliminary data.</text>
</comment>